<dbReference type="Proteomes" id="UP000310297">
    <property type="component" value="Segment"/>
</dbReference>
<evidence type="ECO:0000313" key="1">
    <source>
        <dbReference type="EMBL" id="QBQ73986.1"/>
    </source>
</evidence>
<evidence type="ECO:0000313" key="2">
    <source>
        <dbReference type="Proteomes" id="UP000310297"/>
    </source>
</evidence>
<sequence length="116" mass="13397">MFVNYKEVRQMSSNELTAFEEEIFGDLVEGVFYDYKGNVDAITPEKCKKSSQDNYPHFDFSNRDKMVDSVCGADNVDWLPHTLISIACESAWKSVNWLNVANRVKAELSDYWVIEI</sequence>
<organism evidence="1 2">
    <name type="scientific">Nodularia phage vB_NspS-kac68v162</name>
    <dbReference type="NCBI Taxonomy" id="2557583"/>
    <lineage>
        <taxon>Viruses</taxon>
        <taxon>Duplodnaviria</taxon>
        <taxon>Heunggongvirae</taxon>
        <taxon>Uroviricota</taxon>
        <taxon>Caudoviricetes</taxon>
        <taxon>Ravarandavirus</taxon>
        <taxon>Ravarandavirus kac68v161</taxon>
    </lineage>
</organism>
<accession>A0A482MKF3</accession>
<reference evidence="1 2" key="1">
    <citation type="submission" date="2019-03" db="EMBL/GenBank/DDBJ databases">
        <title>Diversity and diversification of Nodularia spumigena cyanophages in the Baltic Sea.</title>
        <authorList>
            <person name="Sulcius S."/>
            <person name="Holmfeldt K."/>
            <person name="Simoliunas E."/>
        </authorList>
    </citation>
    <scope>NUCLEOTIDE SEQUENCE [LARGE SCALE GENOMIC DNA]</scope>
</reference>
<dbReference type="EMBL" id="MK605246">
    <property type="protein sequence ID" value="QBQ73986.1"/>
    <property type="molecule type" value="Genomic_DNA"/>
</dbReference>
<gene>
    <name evidence="1" type="ORF">kac68v162_gp138</name>
</gene>
<protein>
    <submittedName>
        <fullName evidence="1">Uncharacterized protein</fullName>
    </submittedName>
</protein>
<name>A0A482MKF3_9CAUD</name>
<proteinExistence type="predicted"/>